<dbReference type="InterPro" id="IPR036396">
    <property type="entry name" value="Cyt_P450_sf"/>
</dbReference>
<comment type="caution">
    <text evidence="9">The sequence shown here is derived from an EMBL/GenBank/DDBJ whole genome shotgun (WGS) entry which is preliminary data.</text>
</comment>
<evidence type="ECO:0000256" key="7">
    <source>
        <dbReference type="RuleBase" id="RU000461"/>
    </source>
</evidence>
<comment type="similarity">
    <text evidence="2 7">Belongs to the cytochrome P450 family.</text>
</comment>
<dbReference type="Proteomes" id="UP001174677">
    <property type="component" value="Chromosome 17"/>
</dbReference>
<keyword evidence="10" id="KW-1185">Reference proteome</keyword>
<evidence type="ECO:0000256" key="1">
    <source>
        <dbReference type="ARBA" id="ARBA00004167"/>
    </source>
</evidence>
<evidence type="ECO:0000313" key="10">
    <source>
        <dbReference type="Proteomes" id="UP001174677"/>
    </source>
</evidence>
<keyword evidence="7" id="KW-0560">Oxidoreductase</keyword>
<evidence type="ECO:0008006" key="11">
    <source>
        <dbReference type="Google" id="ProtNLM"/>
    </source>
</evidence>
<dbReference type="PANTHER" id="PTHR24286">
    <property type="entry name" value="CYTOCHROME P450 26"/>
    <property type="match status" value="1"/>
</dbReference>
<evidence type="ECO:0000256" key="4">
    <source>
        <dbReference type="ARBA" id="ARBA00022723"/>
    </source>
</evidence>
<sequence length="396" mass="44426">MEQIVFSLEELSFESKLPFITIILVTLITLLLGVWKYRVSPLRRMKLPPGKLGLPIIGESISLLQASKENKITQWFEKRISKYGPIFKPSLMGSNVVVITGQVGNRFVLGGSDNGIGPKLPASSGAILGKNKIFHLSGSRHKLIKGAMMRFLNRESIQIYFSEMDSLIQRELFQVYSVPLMKRITFKVTCSLLFGLPEGNEKNALFDDFKVALRGSWSQNDAVRAREANDGKLCWKEMQKMNYTWNVAQDLMRITLSIFGTFKHACRDTSFGGYDIPKGCGTDLDKKIFEDPAKFDPSRFEMYSTSISPFTYVAFGAGPRICPGAEFARIEVLLIIHHLITTYRWTQVLSDEPVILDPLPYPAKGLPIKIHQKNFQLGASSESMKEEAAGSVPIAK</sequence>
<keyword evidence="3 8" id="KW-0812">Transmembrane</keyword>
<keyword evidence="6 7" id="KW-0408">Iron</keyword>
<evidence type="ECO:0000256" key="6">
    <source>
        <dbReference type="ARBA" id="ARBA00023004"/>
    </source>
</evidence>
<evidence type="ECO:0000313" key="9">
    <source>
        <dbReference type="EMBL" id="KAJ9140052.1"/>
    </source>
</evidence>
<evidence type="ECO:0000256" key="8">
    <source>
        <dbReference type="SAM" id="Phobius"/>
    </source>
</evidence>
<organism evidence="9 10">
    <name type="scientific">Hevea brasiliensis</name>
    <name type="common">Para rubber tree</name>
    <name type="synonym">Siphonia brasiliensis</name>
    <dbReference type="NCBI Taxonomy" id="3981"/>
    <lineage>
        <taxon>Eukaryota</taxon>
        <taxon>Viridiplantae</taxon>
        <taxon>Streptophyta</taxon>
        <taxon>Embryophyta</taxon>
        <taxon>Tracheophyta</taxon>
        <taxon>Spermatophyta</taxon>
        <taxon>Magnoliopsida</taxon>
        <taxon>eudicotyledons</taxon>
        <taxon>Gunneridae</taxon>
        <taxon>Pentapetalae</taxon>
        <taxon>rosids</taxon>
        <taxon>fabids</taxon>
        <taxon>Malpighiales</taxon>
        <taxon>Euphorbiaceae</taxon>
        <taxon>Crotonoideae</taxon>
        <taxon>Micrandreae</taxon>
        <taxon>Hevea</taxon>
    </lineage>
</organism>
<dbReference type="Gene3D" id="1.10.630.10">
    <property type="entry name" value="Cytochrome P450"/>
    <property type="match status" value="2"/>
</dbReference>
<dbReference type="SUPFAM" id="SSF48264">
    <property type="entry name" value="Cytochrome P450"/>
    <property type="match status" value="1"/>
</dbReference>
<dbReference type="Pfam" id="PF00067">
    <property type="entry name" value="p450"/>
    <property type="match status" value="1"/>
</dbReference>
<evidence type="ECO:0000256" key="2">
    <source>
        <dbReference type="ARBA" id="ARBA00010617"/>
    </source>
</evidence>
<keyword evidence="7" id="KW-0503">Monooxygenase</keyword>
<protein>
    <recommendedName>
        <fullName evidence="11">Cytochrome P450</fullName>
    </recommendedName>
</protein>
<proteinExistence type="inferred from homology"/>
<keyword evidence="8" id="KW-0472">Membrane</keyword>
<comment type="subcellular location">
    <subcellularLocation>
        <location evidence="1">Membrane</location>
        <topology evidence="1">Single-pass membrane protein</topology>
    </subcellularLocation>
</comment>
<gene>
    <name evidence="9" type="ORF">P3X46_030739</name>
</gene>
<evidence type="ECO:0000256" key="5">
    <source>
        <dbReference type="ARBA" id="ARBA00022989"/>
    </source>
</evidence>
<feature type="transmembrane region" description="Helical" evidence="8">
    <location>
        <begin position="17"/>
        <end position="37"/>
    </location>
</feature>
<keyword evidence="7" id="KW-0349">Heme</keyword>
<evidence type="ECO:0000256" key="3">
    <source>
        <dbReference type="ARBA" id="ARBA00022692"/>
    </source>
</evidence>
<dbReference type="PROSITE" id="PS00086">
    <property type="entry name" value="CYTOCHROME_P450"/>
    <property type="match status" value="1"/>
</dbReference>
<dbReference type="InterPro" id="IPR001128">
    <property type="entry name" value="Cyt_P450"/>
</dbReference>
<name>A0ABQ9KJC0_HEVBR</name>
<keyword evidence="4 7" id="KW-0479">Metal-binding</keyword>
<accession>A0ABQ9KJC0</accession>
<dbReference type="PANTHER" id="PTHR24286:SF256">
    <property type="entry name" value="CYTOCHROME P450 FAMILY PROTEIN"/>
    <property type="match status" value="1"/>
</dbReference>
<keyword evidence="5 8" id="KW-1133">Transmembrane helix</keyword>
<reference evidence="9" key="1">
    <citation type="journal article" date="2023" name="Plant Biotechnol. J.">
        <title>Chromosome-level wild Hevea brasiliensis genome provides new tools for genomic-assisted breeding and valuable loci to elevate rubber yield.</title>
        <authorList>
            <person name="Cheng H."/>
            <person name="Song X."/>
            <person name="Hu Y."/>
            <person name="Wu T."/>
            <person name="Yang Q."/>
            <person name="An Z."/>
            <person name="Feng S."/>
            <person name="Deng Z."/>
            <person name="Wu W."/>
            <person name="Zeng X."/>
            <person name="Tu M."/>
            <person name="Wang X."/>
            <person name="Huang H."/>
        </authorList>
    </citation>
    <scope>NUCLEOTIDE SEQUENCE</scope>
    <source>
        <strain evidence="9">MT/VB/25A 57/8</strain>
    </source>
</reference>
<dbReference type="InterPro" id="IPR017972">
    <property type="entry name" value="Cyt_P450_CS"/>
</dbReference>
<dbReference type="EMBL" id="JARPOI010000017">
    <property type="protein sequence ID" value="KAJ9140052.1"/>
    <property type="molecule type" value="Genomic_DNA"/>
</dbReference>